<comment type="caution">
    <text evidence="1">The sequence shown here is derived from an EMBL/GenBank/DDBJ whole genome shotgun (WGS) entry which is preliminary data.</text>
</comment>
<evidence type="ECO:0000313" key="1">
    <source>
        <dbReference type="EMBL" id="TKB01073.1"/>
    </source>
</evidence>
<name>A0A4U0ZD13_9ALTE</name>
<dbReference type="AlphaFoldDB" id="A0A4U0ZD13"/>
<proteinExistence type="predicted"/>
<dbReference type="RefSeq" id="WP_136783452.1">
    <property type="nucleotide sequence ID" value="NZ_SWCO01000011.1"/>
</dbReference>
<reference evidence="1 2" key="1">
    <citation type="submission" date="2019-04" db="EMBL/GenBank/DDBJ databases">
        <title>Alteromonas portus sp. nov., an alginate lyase-excreting marine bacterium.</title>
        <authorList>
            <person name="Huang H."/>
            <person name="Mo K."/>
            <person name="Bao S."/>
        </authorList>
    </citation>
    <scope>NUCLEOTIDE SEQUENCE [LARGE SCALE GENOMIC DNA]</scope>
    <source>
        <strain evidence="1 2">HB161718</strain>
    </source>
</reference>
<dbReference type="Proteomes" id="UP000305471">
    <property type="component" value="Unassembled WGS sequence"/>
</dbReference>
<organism evidence="1 2">
    <name type="scientific">Alteromonas portus</name>
    <dbReference type="NCBI Taxonomy" id="2565549"/>
    <lineage>
        <taxon>Bacteria</taxon>
        <taxon>Pseudomonadati</taxon>
        <taxon>Pseudomonadota</taxon>
        <taxon>Gammaproteobacteria</taxon>
        <taxon>Alteromonadales</taxon>
        <taxon>Alteromonadaceae</taxon>
        <taxon>Alteromonas/Salinimonas group</taxon>
        <taxon>Alteromonas</taxon>
    </lineage>
</organism>
<accession>A0A4U0ZD13</accession>
<dbReference type="EMBL" id="SWCO01000011">
    <property type="protein sequence ID" value="TKB01073.1"/>
    <property type="molecule type" value="Genomic_DNA"/>
</dbReference>
<gene>
    <name evidence="1" type="ORF">E5672_17750</name>
</gene>
<sequence>MISSIEQFSVQANTCLATELKTSNACVNFFKLYRTGGADAVKQLSANAASYLEKDLDAALNTTEQIIIISNAVLFLAQ</sequence>
<evidence type="ECO:0000313" key="2">
    <source>
        <dbReference type="Proteomes" id="UP000305471"/>
    </source>
</evidence>
<dbReference type="OrthoDB" id="9851817at2"/>
<keyword evidence="2" id="KW-1185">Reference proteome</keyword>
<protein>
    <submittedName>
        <fullName evidence="1">Uncharacterized protein</fullName>
    </submittedName>
</protein>